<reference evidence="2" key="1">
    <citation type="journal article" date="2023" name="Nat. Plants">
        <title>Single-cell RNA sequencing provides a high-resolution roadmap for understanding the multicellular compartmentation of specialized metabolism.</title>
        <authorList>
            <person name="Sun S."/>
            <person name="Shen X."/>
            <person name="Li Y."/>
            <person name="Li Y."/>
            <person name="Wang S."/>
            <person name="Li R."/>
            <person name="Zhang H."/>
            <person name="Shen G."/>
            <person name="Guo B."/>
            <person name="Wei J."/>
            <person name="Xu J."/>
            <person name="St-Pierre B."/>
            <person name="Chen S."/>
            <person name="Sun C."/>
        </authorList>
    </citation>
    <scope>NUCLEOTIDE SEQUENCE [LARGE SCALE GENOMIC DNA]</scope>
</reference>
<accession>A0ACC0C6I5</accession>
<comment type="caution">
    <text evidence="1">The sequence shown here is derived from an EMBL/GenBank/DDBJ whole genome shotgun (WGS) entry which is preliminary data.</text>
</comment>
<protein>
    <submittedName>
        <fullName evidence="1">Uncharacterized protein</fullName>
    </submittedName>
</protein>
<evidence type="ECO:0000313" key="2">
    <source>
        <dbReference type="Proteomes" id="UP001060085"/>
    </source>
</evidence>
<dbReference type="Proteomes" id="UP001060085">
    <property type="component" value="Linkage Group LG01"/>
</dbReference>
<organism evidence="1 2">
    <name type="scientific">Catharanthus roseus</name>
    <name type="common">Madagascar periwinkle</name>
    <name type="synonym">Vinca rosea</name>
    <dbReference type="NCBI Taxonomy" id="4058"/>
    <lineage>
        <taxon>Eukaryota</taxon>
        <taxon>Viridiplantae</taxon>
        <taxon>Streptophyta</taxon>
        <taxon>Embryophyta</taxon>
        <taxon>Tracheophyta</taxon>
        <taxon>Spermatophyta</taxon>
        <taxon>Magnoliopsida</taxon>
        <taxon>eudicotyledons</taxon>
        <taxon>Gunneridae</taxon>
        <taxon>Pentapetalae</taxon>
        <taxon>asterids</taxon>
        <taxon>lamiids</taxon>
        <taxon>Gentianales</taxon>
        <taxon>Apocynaceae</taxon>
        <taxon>Rauvolfioideae</taxon>
        <taxon>Vinceae</taxon>
        <taxon>Catharanthinae</taxon>
        <taxon>Catharanthus</taxon>
    </lineage>
</organism>
<evidence type="ECO:0000313" key="1">
    <source>
        <dbReference type="EMBL" id="KAI5680573.1"/>
    </source>
</evidence>
<gene>
    <name evidence="1" type="ORF">M9H77_01800</name>
</gene>
<dbReference type="EMBL" id="CM044701">
    <property type="protein sequence ID" value="KAI5680573.1"/>
    <property type="molecule type" value="Genomic_DNA"/>
</dbReference>
<proteinExistence type="predicted"/>
<sequence length="148" mass="16684">MLCLAKGVLSSILPSHPGMALTSPPEVTVTKGRYKADSTKRDKYRSQADLVWDLVRVYVGETDSHGPLGVEVEGVVVNEVVYHYHAPHKWEINAHCHLYTCNGNIIVMIKSMTGQILIYIGLQIRTRDMLGYIQREIPFTLTFSCYCN</sequence>
<keyword evidence="2" id="KW-1185">Reference proteome</keyword>
<name>A0ACC0C6I5_CATRO</name>